<protein>
    <submittedName>
        <fullName evidence="1">Alkane hydroxylase</fullName>
    </submittedName>
</protein>
<sequence>YSRKIPATSTLGETLYGVFWPRQSCLRGIEFGVASREHPPSSVWAPHTGASRTTCSMPGPCLLFCSVSRLQCSGWSVAPYLVIQAFIGFFAARSDQLRRAL</sequence>
<gene>
    <name evidence="1" type="primary">alkB</name>
</gene>
<name>I6MCW4_RHOER</name>
<proteinExistence type="predicted"/>
<organism evidence="1">
    <name type="scientific">Rhodococcus erythropolis</name>
    <name type="common">Arthrobacter picolinophilus</name>
    <dbReference type="NCBI Taxonomy" id="1833"/>
    <lineage>
        <taxon>Bacteria</taxon>
        <taxon>Bacillati</taxon>
        <taxon>Actinomycetota</taxon>
        <taxon>Actinomycetes</taxon>
        <taxon>Mycobacteriales</taxon>
        <taxon>Nocardiaceae</taxon>
        <taxon>Rhodococcus</taxon>
        <taxon>Rhodococcus erythropolis group</taxon>
    </lineage>
</organism>
<dbReference type="AlphaFoldDB" id="I6MCW4"/>
<reference evidence="1" key="1">
    <citation type="submission" date="2010-12" db="EMBL/GenBank/DDBJ databases">
        <title>The chemical composition and oil-degrading bacteria of a deep water bitumen mound in Lake Baikal.</title>
        <authorList>
            <person name="Likhoshvay A.V."/>
            <person name="Khanaeva T.A."/>
            <person name="Zemskaya T.I."/>
        </authorList>
    </citation>
    <scope>NUCLEOTIDE SEQUENCE</scope>
    <source>
        <strain evidence="1">Bit-5</strain>
    </source>
</reference>
<accession>I6MCW4</accession>
<feature type="non-terminal residue" evidence="1">
    <location>
        <position position="1"/>
    </location>
</feature>
<evidence type="ECO:0000313" key="1">
    <source>
        <dbReference type="EMBL" id="AEK24777.1"/>
    </source>
</evidence>
<feature type="non-terminal residue" evidence="1">
    <location>
        <position position="101"/>
    </location>
</feature>
<dbReference type="EMBL" id="HQ702477">
    <property type="protein sequence ID" value="AEK24777.1"/>
    <property type="molecule type" value="Genomic_DNA"/>
</dbReference>